<feature type="region of interest" description="Disordered" evidence="11">
    <location>
        <begin position="640"/>
        <end position="659"/>
    </location>
</feature>
<evidence type="ECO:0000256" key="4">
    <source>
        <dbReference type="ARBA" id="ARBA00022989"/>
    </source>
</evidence>
<keyword evidence="6 10" id="KW-0175">Coiled coil</keyword>
<dbReference type="PANTHER" id="PTHR13815">
    <property type="entry name" value="GOLGIN-84"/>
    <property type="match status" value="1"/>
</dbReference>
<dbReference type="GO" id="GO:0000139">
    <property type="term" value="C:Golgi membrane"/>
    <property type="evidence" value="ECO:0007669"/>
    <property type="project" value="UniProtKB-SubCell"/>
</dbReference>
<keyword evidence="4 12" id="KW-1133">Transmembrane helix</keyword>
<evidence type="ECO:0000256" key="1">
    <source>
        <dbReference type="ARBA" id="ARBA00004409"/>
    </source>
</evidence>
<dbReference type="PANTHER" id="PTHR13815:SF7">
    <property type="entry name" value="GOLGIN SUBFAMILY A MEMBER 5"/>
    <property type="match status" value="1"/>
</dbReference>
<dbReference type="InParanoid" id="A0A4W6FCG9"/>
<feature type="compositionally biased region" description="Polar residues" evidence="11">
    <location>
        <begin position="640"/>
        <end position="653"/>
    </location>
</feature>
<evidence type="ECO:0000256" key="3">
    <source>
        <dbReference type="ARBA" id="ARBA00022692"/>
    </source>
</evidence>
<reference evidence="13" key="3">
    <citation type="submission" date="2025-09" db="UniProtKB">
        <authorList>
            <consortium name="Ensembl"/>
        </authorList>
    </citation>
    <scope>IDENTIFICATION</scope>
</reference>
<dbReference type="GO" id="GO:0031985">
    <property type="term" value="C:Golgi cisterna"/>
    <property type="evidence" value="ECO:0007669"/>
    <property type="project" value="TreeGrafter"/>
</dbReference>
<feature type="compositionally biased region" description="Low complexity" evidence="11">
    <location>
        <begin position="171"/>
        <end position="189"/>
    </location>
</feature>
<dbReference type="Pfam" id="PF09787">
    <property type="entry name" value="Golgin_A5"/>
    <property type="match status" value="1"/>
</dbReference>
<reference evidence="13" key="2">
    <citation type="submission" date="2025-08" db="UniProtKB">
        <authorList>
            <consortium name="Ensembl"/>
        </authorList>
    </citation>
    <scope>IDENTIFICATION</scope>
</reference>
<keyword evidence="14" id="KW-1185">Reference proteome</keyword>
<evidence type="ECO:0000313" key="13">
    <source>
        <dbReference type="Ensembl" id="ENSLCAP00010048935.1"/>
    </source>
</evidence>
<feature type="transmembrane region" description="Helical" evidence="12">
    <location>
        <begin position="708"/>
        <end position="728"/>
    </location>
</feature>
<feature type="compositionally biased region" description="Basic and acidic residues" evidence="11">
    <location>
        <begin position="191"/>
        <end position="202"/>
    </location>
</feature>
<dbReference type="Ensembl" id="ENSLCAT00010050157.1">
    <property type="protein sequence ID" value="ENSLCAP00010048935.1"/>
    <property type="gene ID" value="ENSLCAG00010022738.1"/>
</dbReference>
<feature type="region of interest" description="Disordered" evidence="11">
    <location>
        <begin position="158"/>
        <end position="235"/>
    </location>
</feature>
<dbReference type="GO" id="GO:0007030">
    <property type="term" value="P:Golgi organization"/>
    <property type="evidence" value="ECO:0007669"/>
    <property type="project" value="InterPro"/>
</dbReference>
<evidence type="ECO:0000256" key="5">
    <source>
        <dbReference type="ARBA" id="ARBA00023034"/>
    </source>
</evidence>
<dbReference type="AlphaFoldDB" id="A0A4W6FCG9"/>
<reference evidence="14" key="1">
    <citation type="submission" date="2015-09" db="EMBL/GenBank/DDBJ databases">
        <authorList>
            <person name="Sai Rama Sridatta P."/>
        </authorList>
    </citation>
    <scope>NUCLEOTIDE SEQUENCE [LARGE SCALE GENOMIC DNA]</scope>
</reference>
<evidence type="ECO:0000313" key="14">
    <source>
        <dbReference type="Proteomes" id="UP000314980"/>
    </source>
</evidence>
<dbReference type="InterPro" id="IPR019177">
    <property type="entry name" value="Golgin_subfamily_A_member_5"/>
</dbReference>
<dbReference type="GeneTree" id="ENSGT00390000018470"/>
<evidence type="ECO:0000256" key="7">
    <source>
        <dbReference type="ARBA" id="ARBA00023136"/>
    </source>
</evidence>
<feature type="coiled-coil region" evidence="10">
    <location>
        <begin position="477"/>
        <end position="592"/>
    </location>
</feature>
<dbReference type="FunCoup" id="A0A4W6FCG9">
    <property type="interactions" value="916"/>
</dbReference>
<keyword evidence="7 12" id="KW-0472">Membrane</keyword>
<evidence type="ECO:0000256" key="6">
    <source>
        <dbReference type="ARBA" id="ARBA00023054"/>
    </source>
</evidence>
<dbReference type="GO" id="GO:0000301">
    <property type="term" value="P:retrograde transport, vesicle recycling within Golgi"/>
    <property type="evidence" value="ECO:0007669"/>
    <property type="project" value="TreeGrafter"/>
</dbReference>
<evidence type="ECO:0000256" key="11">
    <source>
        <dbReference type="SAM" id="MobiDB-lite"/>
    </source>
</evidence>
<comment type="function">
    <text evidence="8">Involved in maintaining Golgi structure. Stimulates the formation of Golgi stacks and ribbons. Involved in intra-Golgi retrograde transport.</text>
</comment>
<evidence type="ECO:0000256" key="8">
    <source>
        <dbReference type="ARBA" id="ARBA00024833"/>
    </source>
</evidence>
<feature type="coiled-coil region" evidence="10">
    <location>
        <begin position="236"/>
        <end position="446"/>
    </location>
</feature>
<evidence type="ECO:0000256" key="10">
    <source>
        <dbReference type="SAM" id="Coils"/>
    </source>
</evidence>
<accession>A0A4W6FCG9</accession>
<feature type="region of interest" description="Disordered" evidence="11">
    <location>
        <begin position="98"/>
        <end position="124"/>
    </location>
</feature>
<protein>
    <recommendedName>
        <fullName evidence="2">Golgin subfamily A member 5</fullName>
    </recommendedName>
    <alternativeName>
        <fullName evidence="9">Golgin-84</fullName>
    </alternativeName>
</protein>
<evidence type="ECO:0000256" key="2">
    <source>
        <dbReference type="ARBA" id="ARBA00020370"/>
    </source>
</evidence>
<name>A0A4W6FCG9_LATCA</name>
<evidence type="ECO:0000256" key="9">
    <source>
        <dbReference type="ARBA" id="ARBA00032404"/>
    </source>
</evidence>
<organism evidence="13 14">
    <name type="scientific">Lates calcarifer</name>
    <name type="common">Barramundi</name>
    <name type="synonym">Holocentrus calcarifer</name>
    <dbReference type="NCBI Taxonomy" id="8187"/>
    <lineage>
        <taxon>Eukaryota</taxon>
        <taxon>Metazoa</taxon>
        <taxon>Chordata</taxon>
        <taxon>Craniata</taxon>
        <taxon>Vertebrata</taxon>
        <taxon>Euteleostomi</taxon>
        <taxon>Actinopterygii</taxon>
        <taxon>Neopterygii</taxon>
        <taxon>Teleostei</taxon>
        <taxon>Neoteleostei</taxon>
        <taxon>Acanthomorphata</taxon>
        <taxon>Carangaria</taxon>
        <taxon>Carangaria incertae sedis</taxon>
        <taxon>Centropomidae</taxon>
        <taxon>Lates</taxon>
    </lineage>
</organism>
<feature type="compositionally biased region" description="Pro residues" evidence="11">
    <location>
        <begin position="158"/>
        <end position="170"/>
    </location>
</feature>
<dbReference type="Proteomes" id="UP000314980">
    <property type="component" value="Unassembled WGS sequence"/>
</dbReference>
<keyword evidence="3 12" id="KW-0812">Transmembrane</keyword>
<evidence type="ECO:0000256" key="12">
    <source>
        <dbReference type="SAM" id="Phobius"/>
    </source>
</evidence>
<keyword evidence="5" id="KW-0333">Golgi apparatus</keyword>
<comment type="subcellular location">
    <subcellularLocation>
        <location evidence="1">Golgi apparatus membrane</location>
        <topology evidence="1">Single-pass type IV membrane protein</topology>
    </subcellularLocation>
</comment>
<feature type="compositionally biased region" description="Polar residues" evidence="11">
    <location>
        <begin position="98"/>
        <end position="118"/>
    </location>
</feature>
<gene>
    <name evidence="13" type="primary">GOLGA5</name>
</gene>
<proteinExistence type="predicted"/>
<dbReference type="STRING" id="8187.ENSLCAP00010048935"/>
<sequence length="740" mass="82601">MSWFADLAGKAEDFLNKVDQGAATALSKNQARTSSFSSSYSEESTVKPEYNTAGYKTDAAVTHHTYASSHDASSYISAAAGNIKRSNATLLAGTANMASTPSGSGISAPNSAKTSTGFVRTKKSEQDVDDDMLFDFLNSSDPPHQLLRPKIQHLPLPPLLSPIPSAPSTPPSTRGVSRASSMSSLSAHSIKTSEESSAKEQSQDTPESSDSGLAVPQESSRQELPPPTEEPQSQVLSSLRLENQLLRSEVASLNQEMASVIQRAKDLQDELNQARLRADRWNSEQSQTDRTLRELRSQVDDLTEALSAKDGQLAVLKIRLDEADQLLKSRSAALEEAQKEKSRIMQDHTEGSSMQSQALETIQERVREADLALRREQDSYRQMQSEYAGRLSKLEAERQTLAETVTAAERRAAEEKLRVDDLQQQLKSAKAAAESAKQEFQDYKHKASRILQSKEKLISSLKEGSGLDTLDGSGTMALELEELRHEKELQREEIQKLQAQVHTLRTEIQDLENQALTEAEAWREQQVQLLEQQALQSRAKQEAEAEVERHKQELQYLEDEHHRAKTTLQSRIKDREDEIQKLRNQLTNKTLSNSSQTELENRLHQLTETLIQKQTMLEALGTEKSSLVFQLERLEQQLKNAQGGQSGGPSINMSGLEGPAARQRNTPVLFSDQDSPGVYGKVRKAASTIDRFSIRLGIFLRRYPMARVFVILYMAVLHLWVMIVLLTYTPEMHHGHPDGR</sequence>